<accession>A0A6J5SXT5</accession>
<reference evidence="1" key="1">
    <citation type="submission" date="2020-05" db="EMBL/GenBank/DDBJ databases">
        <authorList>
            <person name="Chiriac C."/>
            <person name="Salcher M."/>
            <person name="Ghai R."/>
            <person name="Kavagutti S V."/>
        </authorList>
    </citation>
    <scope>NUCLEOTIDE SEQUENCE</scope>
</reference>
<proteinExistence type="predicted"/>
<protein>
    <submittedName>
        <fullName evidence="1">Uncharacterized protein</fullName>
    </submittedName>
</protein>
<gene>
    <name evidence="1" type="ORF">UFOVP1615_12</name>
</gene>
<dbReference type="EMBL" id="LR797481">
    <property type="protein sequence ID" value="CAB4219514.1"/>
    <property type="molecule type" value="Genomic_DNA"/>
</dbReference>
<organism evidence="1">
    <name type="scientific">uncultured Caudovirales phage</name>
    <dbReference type="NCBI Taxonomy" id="2100421"/>
    <lineage>
        <taxon>Viruses</taxon>
        <taxon>Duplodnaviria</taxon>
        <taxon>Heunggongvirae</taxon>
        <taxon>Uroviricota</taxon>
        <taxon>Caudoviricetes</taxon>
        <taxon>Peduoviridae</taxon>
        <taxon>Maltschvirus</taxon>
        <taxon>Maltschvirus maltsch</taxon>
    </lineage>
</organism>
<name>A0A6J5SXT5_9CAUD</name>
<evidence type="ECO:0000313" key="1">
    <source>
        <dbReference type="EMBL" id="CAB4219514.1"/>
    </source>
</evidence>
<sequence>MARENKLYSKTRVTSIAQDDLLTIGQYQSDGTYKVKTIERDNAIASLNARTVTYAQLTDILTGTNVTGINPSLVPCAIPMMWYKITNATSASFNLYVQAVAVNEIGCEAKDPLYPNDKVVYNFATNTITWRWDTIADISAGEDWRNSSDLQIGDNCTHIEIGANCIIAIGDNCSNIKIGNGSGAVGSAIGDGCENIEIGNNCSNVKIFAGSTFINIANNGDVDLFAICNNIKIGNNSSLSTIISKTLSRIFLGDGVSISATNNITDLFCYAGADISASTIIYSVTQTKTMQYGASGLPRLIYLNGSNVLVNVDAEA</sequence>